<dbReference type="EMBL" id="JAIWYP010000003">
    <property type="protein sequence ID" value="KAH3856514.1"/>
    <property type="molecule type" value="Genomic_DNA"/>
</dbReference>
<evidence type="ECO:0000256" key="9">
    <source>
        <dbReference type="SAM" id="MobiDB-lite"/>
    </source>
</evidence>
<evidence type="ECO:0000256" key="5">
    <source>
        <dbReference type="ARBA" id="ARBA00049773"/>
    </source>
</evidence>
<dbReference type="Pfam" id="PF03747">
    <property type="entry name" value="ADP_ribosyl_GH"/>
    <property type="match status" value="1"/>
</dbReference>
<dbReference type="EC" id="3.2.2.19" evidence="4"/>
<evidence type="ECO:0000313" key="10">
    <source>
        <dbReference type="EMBL" id="KAH3856514.1"/>
    </source>
</evidence>
<accession>A0A9D4R699</accession>
<evidence type="ECO:0000256" key="7">
    <source>
        <dbReference type="ARBA" id="ARBA00049810"/>
    </source>
</evidence>
<evidence type="ECO:0000256" key="8">
    <source>
        <dbReference type="PIRSR" id="PIRSR605502-1"/>
    </source>
</evidence>
<reference evidence="10" key="1">
    <citation type="journal article" date="2019" name="bioRxiv">
        <title>The Genome of the Zebra Mussel, Dreissena polymorpha: A Resource for Invasive Species Research.</title>
        <authorList>
            <person name="McCartney M.A."/>
            <person name="Auch B."/>
            <person name="Kono T."/>
            <person name="Mallez S."/>
            <person name="Zhang Y."/>
            <person name="Obille A."/>
            <person name="Becker A."/>
            <person name="Abrahante J.E."/>
            <person name="Garbe J."/>
            <person name="Badalamenti J.P."/>
            <person name="Herman A."/>
            <person name="Mangelson H."/>
            <person name="Liachko I."/>
            <person name="Sullivan S."/>
            <person name="Sone E.D."/>
            <person name="Koren S."/>
            <person name="Silverstein K.A.T."/>
            <person name="Beckman K.B."/>
            <person name="Gohl D.M."/>
        </authorList>
    </citation>
    <scope>NUCLEOTIDE SEQUENCE</scope>
    <source>
        <strain evidence="10">Duluth1</strain>
        <tissue evidence="10">Whole animal</tissue>
    </source>
</reference>
<feature type="binding site" evidence="8">
    <location>
        <position position="65"/>
    </location>
    <ligand>
        <name>Mg(2+)</name>
        <dbReference type="ChEBI" id="CHEBI:18420"/>
        <label>1</label>
    </ligand>
</feature>
<dbReference type="AlphaFoldDB" id="A0A9D4R699"/>
<evidence type="ECO:0000313" key="11">
    <source>
        <dbReference type="Proteomes" id="UP000828390"/>
    </source>
</evidence>
<keyword evidence="8" id="KW-0460">Magnesium</keyword>
<sequence>MELELEVDMKKRYEACMVLSGVGDALGFKRGEWEFCHSGEQIHDELKELGGLENIIVTPKGWPVSDDTVMHIATANALVINYKSDDELFASLAHEYKECMKDMSGRSPGPTCMNSCHMLKPNVPGGYRIPFDLRGGGCGAAMRAMCIGLRYPREDDIGDLIKVSVESGRMTHNHPTGYLGSFAAALFTAYSIQSKKIREWGKGMMDLLPKVQDYVKLVNIDVEKNLEAWGYFKTQWEKYLAERGITEGDSDPTFPAIYKIKERDEFYKSVSFAGWGGASGHDAPMIAYDALLSYDGRWEDLCSRSMFHGGDSDSTGVIAAACYGAMFGFQGVPENNYARLEKKEKLMKLAKKLFDIKQRKHNTEPRQDEDSVGNDSRHSSETGEANLQSKLKPEEPANDDEPLKGNESNTQAEFGKNECEKNIKKLKTSSQDTPGDENVNKKQEHQDTNINKSETENNGTAATEVTPRGKVNETGV</sequence>
<comment type="similarity">
    <text evidence="1">Belongs to the ADP-ribosylglycohydrolase family.</text>
</comment>
<dbReference type="PANTHER" id="PTHR16222:SF26">
    <property type="entry name" value="ADP-RIBOSYLHYDROLASE ARH1"/>
    <property type="match status" value="1"/>
</dbReference>
<proteinExistence type="inferred from homology"/>
<reference evidence="10" key="2">
    <citation type="submission" date="2020-11" db="EMBL/GenBank/DDBJ databases">
        <authorList>
            <person name="McCartney M.A."/>
            <person name="Auch B."/>
            <person name="Kono T."/>
            <person name="Mallez S."/>
            <person name="Becker A."/>
            <person name="Gohl D.M."/>
            <person name="Silverstein K.A.T."/>
            <person name="Koren S."/>
            <person name="Bechman K.B."/>
            <person name="Herman A."/>
            <person name="Abrahante J.E."/>
            <person name="Garbe J."/>
        </authorList>
    </citation>
    <scope>NUCLEOTIDE SEQUENCE</scope>
    <source>
        <strain evidence="10">Duluth1</strain>
        <tissue evidence="10">Whole animal</tissue>
    </source>
</reference>
<feature type="region of interest" description="Disordered" evidence="9">
    <location>
        <begin position="357"/>
        <end position="476"/>
    </location>
</feature>
<feature type="binding site" evidence="8">
    <location>
        <position position="67"/>
    </location>
    <ligand>
        <name>Mg(2+)</name>
        <dbReference type="ChEBI" id="CHEBI:18420"/>
        <label>1</label>
    </ligand>
</feature>
<feature type="compositionally biased region" description="Basic and acidic residues" evidence="9">
    <location>
        <begin position="357"/>
        <end position="381"/>
    </location>
</feature>
<evidence type="ECO:0000256" key="6">
    <source>
        <dbReference type="ARBA" id="ARBA00049798"/>
    </source>
</evidence>
<dbReference type="GO" id="GO:0046872">
    <property type="term" value="F:metal ion binding"/>
    <property type="evidence" value="ECO:0007669"/>
    <property type="project" value="UniProtKB-KW"/>
</dbReference>
<feature type="binding site" evidence="8">
    <location>
        <position position="314"/>
    </location>
    <ligand>
        <name>Mg(2+)</name>
        <dbReference type="ChEBI" id="CHEBI:18420"/>
        <label>1</label>
    </ligand>
</feature>
<dbReference type="OrthoDB" id="10250509at2759"/>
<dbReference type="Proteomes" id="UP000828390">
    <property type="component" value="Unassembled WGS sequence"/>
</dbReference>
<keyword evidence="2" id="KW-0378">Hydrolase</keyword>
<dbReference type="GO" id="GO:0003875">
    <property type="term" value="F:ADP-ribosylarginine hydrolase activity"/>
    <property type="evidence" value="ECO:0007669"/>
    <property type="project" value="UniProtKB-EC"/>
</dbReference>
<dbReference type="PANTHER" id="PTHR16222">
    <property type="entry name" value="ADP-RIBOSYLGLYCOHYDROLASE"/>
    <property type="match status" value="1"/>
</dbReference>
<protein>
    <recommendedName>
        <fullName evidence="5">ADP-ribosylhydrolase ARH1</fullName>
        <ecNumber evidence="4">3.2.2.19</ecNumber>
    </recommendedName>
    <alternativeName>
        <fullName evidence="6">ADP-ribose-L-arginine cleaving enzyme</fullName>
    </alternativeName>
    <alternativeName>
        <fullName evidence="7">[Protein ADP-ribosylarginine] hydrolase</fullName>
    </alternativeName>
</protein>
<feature type="binding site" evidence="8">
    <location>
        <position position="311"/>
    </location>
    <ligand>
        <name>Mg(2+)</name>
        <dbReference type="ChEBI" id="CHEBI:18420"/>
        <label>1</label>
    </ligand>
</feature>
<dbReference type="SUPFAM" id="SSF101478">
    <property type="entry name" value="ADP-ribosylglycohydrolase"/>
    <property type="match status" value="1"/>
</dbReference>
<comment type="caution">
    <text evidence="10">The sequence shown here is derived from an EMBL/GenBank/DDBJ whole genome shotgun (WGS) entry which is preliminary data.</text>
</comment>
<evidence type="ECO:0000256" key="2">
    <source>
        <dbReference type="ARBA" id="ARBA00022801"/>
    </source>
</evidence>
<dbReference type="InterPro" id="IPR005502">
    <property type="entry name" value="Ribosyl_crysJ1"/>
</dbReference>
<keyword evidence="8" id="KW-0479">Metal-binding</keyword>
<evidence type="ECO:0000256" key="3">
    <source>
        <dbReference type="ARBA" id="ARBA00049582"/>
    </source>
</evidence>
<feature type="binding site" evidence="8">
    <location>
        <position position="313"/>
    </location>
    <ligand>
        <name>Mg(2+)</name>
        <dbReference type="ChEBI" id="CHEBI:18420"/>
        <label>1</label>
    </ligand>
</feature>
<feature type="binding site" evidence="8">
    <location>
        <position position="66"/>
    </location>
    <ligand>
        <name>Mg(2+)</name>
        <dbReference type="ChEBI" id="CHEBI:18420"/>
        <label>1</label>
    </ligand>
</feature>
<dbReference type="InterPro" id="IPR050792">
    <property type="entry name" value="ADP-ribosylglycohydrolase"/>
</dbReference>
<organism evidence="10 11">
    <name type="scientific">Dreissena polymorpha</name>
    <name type="common">Zebra mussel</name>
    <name type="synonym">Mytilus polymorpha</name>
    <dbReference type="NCBI Taxonomy" id="45954"/>
    <lineage>
        <taxon>Eukaryota</taxon>
        <taxon>Metazoa</taxon>
        <taxon>Spiralia</taxon>
        <taxon>Lophotrochozoa</taxon>
        <taxon>Mollusca</taxon>
        <taxon>Bivalvia</taxon>
        <taxon>Autobranchia</taxon>
        <taxon>Heteroconchia</taxon>
        <taxon>Euheterodonta</taxon>
        <taxon>Imparidentia</taxon>
        <taxon>Neoheterodontei</taxon>
        <taxon>Myida</taxon>
        <taxon>Dreissenoidea</taxon>
        <taxon>Dreissenidae</taxon>
        <taxon>Dreissena</taxon>
    </lineage>
</organism>
<comment type="cofactor">
    <cofactor evidence="8">
        <name>Mg(2+)</name>
        <dbReference type="ChEBI" id="CHEBI:18420"/>
    </cofactor>
    <text evidence="8">Binds 2 magnesium ions per subunit.</text>
</comment>
<feature type="compositionally biased region" description="Polar residues" evidence="9">
    <location>
        <begin position="448"/>
        <end position="463"/>
    </location>
</feature>
<dbReference type="InterPro" id="IPR036705">
    <property type="entry name" value="Ribosyl_crysJ1_sf"/>
</dbReference>
<dbReference type="FunFam" id="1.10.4080.10:FF:000002">
    <property type="entry name" value="ADP-ribosylarginine hydrolase isoform X1"/>
    <property type="match status" value="1"/>
</dbReference>
<keyword evidence="11" id="KW-1185">Reference proteome</keyword>
<evidence type="ECO:0000256" key="4">
    <source>
        <dbReference type="ARBA" id="ARBA00049725"/>
    </source>
</evidence>
<name>A0A9D4R699_DREPO</name>
<dbReference type="Gene3D" id="1.10.4080.10">
    <property type="entry name" value="ADP-ribosylation/Crystallin J1"/>
    <property type="match status" value="1"/>
</dbReference>
<evidence type="ECO:0000256" key="1">
    <source>
        <dbReference type="ARBA" id="ARBA00010702"/>
    </source>
</evidence>
<comment type="function">
    <text evidence="3">Specifically acts as an arginine mono-ADP-ribosylhydrolase by mediating the removal of mono-ADP-ribose attached to arginine residues on proteins.</text>
</comment>
<gene>
    <name evidence="10" type="ORF">DPMN_099104</name>
</gene>
<feature type="compositionally biased region" description="Basic and acidic residues" evidence="9">
    <location>
        <begin position="438"/>
        <end position="447"/>
    </location>
</feature>